<dbReference type="GO" id="GO:0016301">
    <property type="term" value="F:kinase activity"/>
    <property type="evidence" value="ECO:0007669"/>
    <property type="project" value="UniProtKB-KW"/>
</dbReference>
<evidence type="ECO:0000313" key="3">
    <source>
        <dbReference type="Proteomes" id="UP000238730"/>
    </source>
</evidence>
<dbReference type="AlphaFoldDB" id="A0A2S7VXM6"/>
<dbReference type="EMBL" id="MSCJ01000001">
    <property type="protein sequence ID" value="PQJ66821.1"/>
    <property type="molecule type" value="Genomic_DNA"/>
</dbReference>
<dbReference type="GO" id="GO:0005525">
    <property type="term" value="F:GTP binding"/>
    <property type="evidence" value="ECO:0007669"/>
    <property type="project" value="InterPro"/>
</dbReference>
<keyword evidence="2" id="KW-0808">Transferase</keyword>
<evidence type="ECO:0000313" key="2">
    <source>
        <dbReference type="EMBL" id="PQJ66821.1"/>
    </source>
</evidence>
<feature type="domain" description="G" evidence="1">
    <location>
        <begin position="36"/>
        <end position="142"/>
    </location>
</feature>
<dbReference type="Proteomes" id="UP000238730">
    <property type="component" value="Unassembled WGS sequence"/>
</dbReference>
<dbReference type="SUPFAM" id="SSF52540">
    <property type="entry name" value="P-loop containing nucleoside triphosphate hydrolases"/>
    <property type="match status" value="1"/>
</dbReference>
<protein>
    <submittedName>
        <fullName evidence="2">Kinase</fullName>
    </submittedName>
</protein>
<dbReference type="InterPro" id="IPR006073">
    <property type="entry name" value="GTP-bd"/>
</dbReference>
<reference evidence="2 3" key="1">
    <citation type="submission" date="2016-12" db="EMBL/GenBank/DDBJ databases">
        <title>Diversity of luminous bacteria.</title>
        <authorList>
            <person name="Yoshizawa S."/>
            <person name="Kogure K."/>
        </authorList>
    </citation>
    <scope>NUCLEOTIDE SEQUENCE [LARGE SCALE GENOMIC DNA]</scope>
    <source>
        <strain evidence="2 3">LC1-200</strain>
    </source>
</reference>
<proteinExistence type="predicted"/>
<accession>A0A2S7VXM6</accession>
<evidence type="ECO:0000259" key="1">
    <source>
        <dbReference type="Pfam" id="PF01926"/>
    </source>
</evidence>
<dbReference type="InterPro" id="IPR027417">
    <property type="entry name" value="P-loop_NTPase"/>
</dbReference>
<organism evidence="2 3">
    <name type="scientific">Photobacterium angustum</name>
    <dbReference type="NCBI Taxonomy" id="661"/>
    <lineage>
        <taxon>Bacteria</taxon>
        <taxon>Pseudomonadati</taxon>
        <taxon>Pseudomonadota</taxon>
        <taxon>Gammaproteobacteria</taxon>
        <taxon>Vibrionales</taxon>
        <taxon>Vibrionaceae</taxon>
        <taxon>Photobacterium</taxon>
    </lineage>
</organism>
<keyword evidence="2" id="KW-0418">Kinase</keyword>
<dbReference type="OrthoDB" id="417988at2"/>
<sequence length="398" mass="44494">MNRFFKKVYDYINPTVNPELEPAFDEWQKHIPTLWLLGKTGAGKSTVIQAITGSSSVEIGNGFQPCTRTAEVYQYPTDSPLVRFLDTRGLAEANYDPAEDIAMCSGKSHALIVIMKAEEPEQSSVLDALKTIKRSGKIKHLLVVHTAINSLIDSQERERAIFYNHQRVMEVWGIKESVWQAKNTDEKLNTYQPISVDLIPDDQQYIGLDTLNAVLSETLPMLSLLSNKQAHSNREEQNFERLRKEVLWYAGAAGASDAIPAIGLFSVPAIQGKMLHSLANQYGVTWNKKDYAEFISMLGSGFLLHYISKLSVNQLVKFIPAYGQTVGSATAAAMSFSSSYAIGRAAAMYLYHRSKGETVSKELLKTTYQQAFKSVKKVAEQQVNQNNLDSKDNHETRK</sequence>
<dbReference type="CDD" id="cd00882">
    <property type="entry name" value="Ras_like_GTPase"/>
    <property type="match status" value="1"/>
</dbReference>
<comment type="caution">
    <text evidence="2">The sequence shown here is derived from an EMBL/GenBank/DDBJ whole genome shotgun (WGS) entry which is preliminary data.</text>
</comment>
<dbReference type="Pfam" id="PF01926">
    <property type="entry name" value="MMR_HSR1"/>
    <property type="match status" value="1"/>
</dbReference>
<name>A0A2S7VXM6_PHOAN</name>
<gene>
    <name evidence="2" type="ORF">BTO08_04985</name>
</gene>
<dbReference type="Gene3D" id="3.40.50.300">
    <property type="entry name" value="P-loop containing nucleotide triphosphate hydrolases"/>
    <property type="match status" value="1"/>
</dbReference>
<dbReference type="RefSeq" id="WP_105060138.1">
    <property type="nucleotide sequence ID" value="NZ_MSCJ01000001.1"/>
</dbReference>